<dbReference type="AlphaFoldDB" id="A0A6H1ZST4"/>
<dbReference type="EMBL" id="MT142477">
    <property type="protein sequence ID" value="QJA82012.1"/>
    <property type="molecule type" value="Genomic_DNA"/>
</dbReference>
<organism evidence="1">
    <name type="scientific">viral metagenome</name>
    <dbReference type="NCBI Taxonomy" id="1070528"/>
    <lineage>
        <taxon>unclassified sequences</taxon>
        <taxon>metagenomes</taxon>
        <taxon>organismal metagenomes</taxon>
    </lineage>
</organism>
<gene>
    <name evidence="3" type="ORF">MM415A00449_0009</name>
    <name evidence="2" type="ORF">MM415B01001_0034</name>
    <name evidence="1" type="ORF">TM448A01792_0014</name>
    <name evidence="4" type="ORF">TM448B03899_0006</name>
</gene>
<evidence type="ECO:0000313" key="3">
    <source>
        <dbReference type="EMBL" id="QJA82012.1"/>
    </source>
</evidence>
<evidence type="ECO:0000313" key="1">
    <source>
        <dbReference type="EMBL" id="QJA50522.1"/>
    </source>
</evidence>
<proteinExistence type="predicted"/>
<dbReference type="EMBL" id="MT145046">
    <property type="protein sequence ID" value="QJI02963.1"/>
    <property type="molecule type" value="Genomic_DNA"/>
</dbReference>
<evidence type="ECO:0000313" key="2">
    <source>
        <dbReference type="EMBL" id="QJA61069.1"/>
    </source>
</evidence>
<dbReference type="EMBL" id="MT144200">
    <property type="protein sequence ID" value="QJA50522.1"/>
    <property type="molecule type" value="Genomic_DNA"/>
</dbReference>
<sequence>MSVNCVVKELVPRETVERLKNLTVSLRNATERHCGIYLIPKSGCIVDKVLLDELDALINRAVVRIRAEED</sequence>
<protein>
    <submittedName>
        <fullName evidence="1">Uncharacterized protein</fullName>
    </submittedName>
</protein>
<evidence type="ECO:0000313" key="4">
    <source>
        <dbReference type="EMBL" id="QJI02963.1"/>
    </source>
</evidence>
<reference evidence="1" key="1">
    <citation type="submission" date="2020-03" db="EMBL/GenBank/DDBJ databases">
        <title>The deep terrestrial virosphere.</title>
        <authorList>
            <person name="Holmfeldt K."/>
            <person name="Nilsson E."/>
            <person name="Simone D."/>
            <person name="Lopez-Fernandez M."/>
            <person name="Wu X."/>
            <person name="de Brujin I."/>
            <person name="Lundin D."/>
            <person name="Andersson A."/>
            <person name="Bertilsson S."/>
            <person name="Dopson M."/>
        </authorList>
    </citation>
    <scope>NUCLEOTIDE SEQUENCE</scope>
    <source>
        <strain evidence="3">MM415A00449</strain>
        <strain evidence="2">MM415B01001</strain>
        <strain evidence="1">TM448A01792</strain>
        <strain evidence="4">TM448B03899</strain>
    </source>
</reference>
<accession>A0A6H1ZST4</accession>
<dbReference type="EMBL" id="MT141429">
    <property type="protein sequence ID" value="QJA61069.1"/>
    <property type="molecule type" value="Genomic_DNA"/>
</dbReference>
<name>A0A6H1ZST4_9ZZZZ</name>